<evidence type="ECO:0000313" key="7">
    <source>
        <dbReference type="EMBL" id="VEN73111.1"/>
    </source>
</evidence>
<dbReference type="InterPro" id="IPR037185">
    <property type="entry name" value="EmrE-like"/>
</dbReference>
<feature type="transmembrane region" description="Helical" evidence="5">
    <location>
        <begin position="238"/>
        <end position="257"/>
    </location>
</feature>
<evidence type="ECO:0000256" key="2">
    <source>
        <dbReference type="ARBA" id="ARBA00022692"/>
    </source>
</evidence>
<accession>A0A484HEH3</accession>
<feature type="transmembrane region" description="Helical" evidence="5">
    <location>
        <begin position="263"/>
        <end position="282"/>
    </location>
</feature>
<dbReference type="Pfam" id="PF00892">
    <property type="entry name" value="EamA"/>
    <property type="match status" value="2"/>
</dbReference>
<feature type="transmembrane region" description="Helical" evidence="5">
    <location>
        <begin position="37"/>
        <end position="55"/>
    </location>
</feature>
<evidence type="ECO:0000256" key="3">
    <source>
        <dbReference type="ARBA" id="ARBA00022989"/>
    </source>
</evidence>
<gene>
    <name evidence="7" type="ORF">EPICR_120006</name>
</gene>
<feature type="transmembrane region" description="Helical" evidence="5">
    <location>
        <begin position="119"/>
        <end position="141"/>
    </location>
</feature>
<dbReference type="InterPro" id="IPR000620">
    <property type="entry name" value="EamA_dom"/>
</dbReference>
<evidence type="ECO:0000256" key="5">
    <source>
        <dbReference type="SAM" id="Phobius"/>
    </source>
</evidence>
<dbReference type="SUPFAM" id="SSF103481">
    <property type="entry name" value="Multidrug resistance efflux transporter EmrE"/>
    <property type="match status" value="2"/>
</dbReference>
<keyword evidence="4 5" id="KW-0472">Membrane</keyword>
<reference evidence="7" key="1">
    <citation type="submission" date="2019-01" db="EMBL/GenBank/DDBJ databases">
        <authorList>
            <consortium name="Genoscope - CEA"/>
            <person name="William W."/>
        </authorList>
    </citation>
    <scope>NUCLEOTIDE SEQUENCE</scope>
    <source>
        <strain evidence="7">CR-1</strain>
    </source>
</reference>
<dbReference type="EMBL" id="CAACVI010000004">
    <property type="protein sequence ID" value="VEN73111.1"/>
    <property type="molecule type" value="Genomic_DNA"/>
</dbReference>
<dbReference type="AlphaFoldDB" id="A0A484HEH3"/>
<sequence>MNTQAKGAWLMCGASVAYCVMSSLIRADAGMSPYITAFFRFSIGMGLLGALAVSGGIKLKFVRHPLLIFRGVAGAVAVFIWFFSIQSLGLGKGTVIFYTYPVFAGLFSAVFLKERPRPVQWAAAAASLSGVFLLVMGADIANPSLYRVGMNEIIALSGAMTGGLAVVSIKKLVDTDSSVSIYFAQCLAGFWLFMAPAHLSGGPSGYHGFFLLILIGLTATAGQLLMTEGYRRLPVATGAPLVMLVPVLNLLTGMAFFNEPFSPVEIFGAAVVVASCCLLAFYDARKKPAKT</sequence>
<evidence type="ECO:0000259" key="6">
    <source>
        <dbReference type="Pfam" id="PF00892"/>
    </source>
</evidence>
<name>A0A484HEH3_9BACT</name>
<comment type="subcellular location">
    <subcellularLocation>
        <location evidence="1">Membrane</location>
        <topology evidence="1">Multi-pass membrane protein</topology>
    </subcellularLocation>
</comment>
<feature type="transmembrane region" description="Helical" evidence="5">
    <location>
        <begin position="205"/>
        <end position="226"/>
    </location>
</feature>
<feature type="transmembrane region" description="Helical" evidence="5">
    <location>
        <begin position="181"/>
        <end position="199"/>
    </location>
</feature>
<feature type="transmembrane region" description="Helical" evidence="5">
    <location>
        <begin position="7"/>
        <end position="25"/>
    </location>
</feature>
<feature type="domain" description="EamA" evidence="6">
    <location>
        <begin position="153"/>
        <end position="280"/>
    </location>
</feature>
<protein>
    <recommendedName>
        <fullName evidence="6">EamA domain-containing protein</fullName>
    </recommendedName>
</protein>
<proteinExistence type="predicted"/>
<dbReference type="PANTHER" id="PTHR22911">
    <property type="entry name" value="ACYL-MALONYL CONDENSING ENZYME-RELATED"/>
    <property type="match status" value="1"/>
</dbReference>
<organism evidence="7">
    <name type="scientific">uncultured Desulfobacteraceae bacterium</name>
    <dbReference type="NCBI Taxonomy" id="218296"/>
    <lineage>
        <taxon>Bacteria</taxon>
        <taxon>Pseudomonadati</taxon>
        <taxon>Thermodesulfobacteriota</taxon>
        <taxon>Desulfobacteria</taxon>
        <taxon>Desulfobacterales</taxon>
        <taxon>Desulfobacteraceae</taxon>
        <taxon>environmental samples</taxon>
    </lineage>
</organism>
<feature type="domain" description="EamA" evidence="6">
    <location>
        <begin position="6"/>
        <end position="135"/>
    </location>
</feature>
<evidence type="ECO:0000256" key="1">
    <source>
        <dbReference type="ARBA" id="ARBA00004141"/>
    </source>
</evidence>
<feature type="transmembrane region" description="Helical" evidence="5">
    <location>
        <begin position="67"/>
        <end position="89"/>
    </location>
</feature>
<feature type="transmembrane region" description="Helical" evidence="5">
    <location>
        <begin position="153"/>
        <end position="169"/>
    </location>
</feature>
<dbReference type="Gene3D" id="1.10.3730.20">
    <property type="match status" value="1"/>
</dbReference>
<feature type="transmembrane region" description="Helical" evidence="5">
    <location>
        <begin position="95"/>
        <end position="112"/>
    </location>
</feature>
<keyword evidence="3 5" id="KW-1133">Transmembrane helix</keyword>
<evidence type="ECO:0000256" key="4">
    <source>
        <dbReference type="ARBA" id="ARBA00023136"/>
    </source>
</evidence>
<dbReference type="PANTHER" id="PTHR22911:SF6">
    <property type="entry name" value="SOLUTE CARRIER FAMILY 35 MEMBER G1"/>
    <property type="match status" value="1"/>
</dbReference>
<keyword evidence="2 5" id="KW-0812">Transmembrane</keyword>
<dbReference type="GO" id="GO:0016020">
    <property type="term" value="C:membrane"/>
    <property type="evidence" value="ECO:0007669"/>
    <property type="project" value="UniProtKB-SubCell"/>
</dbReference>